<dbReference type="InterPro" id="IPR043132">
    <property type="entry name" value="BCAT-like_C"/>
</dbReference>
<dbReference type="EMBL" id="UOEP01000086">
    <property type="protein sequence ID" value="VAW18367.1"/>
    <property type="molecule type" value="Genomic_DNA"/>
</dbReference>
<accession>A0A3B0TY33</accession>
<protein>
    <recommendedName>
        <fullName evidence="5">Branched-chain amino acid aminotransferase</fullName>
    </recommendedName>
</protein>
<proteinExistence type="inferred from homology"/>
<dbReference type="GO" id="GO:0046394">
    <property type="term" value="P:carboxylic acid biosynthetic process"/>
    <property type="evidence" value="ECO:0007669"/>
    <property type="project" value="UniProtKB-ARBA"/>
</dbReference>
<dbReference type="Gene3D" id="3.20.10.10">
    <property type="entry name" value="D-amino Acid Aminotransferase, subunit A, domain 2"/>
    <property type="match status" value="1"/>
</dbReference>
<dbReference type="SUPFAM" id="SSF56752">
    <property type="entry name" value="D-aminoacid aminotransferase-like PLP-dependent enzymes"/>
    <property type="match status" value="1"/>
</dbReference>
<dbReference type="AlphaFoldDB" id="A0A3B0TY33"/>
<dbReference type="InterPro" id="IPR001544">
    <property type="entry name" value="Aminotrans_IV"/>
</dbReference>
<comment type="similarity">
    <text evidence="2">Belongs to the class-IV pyridoxal-phosphate-dependent aminotransferase family.</text>
</comment>
<dbReference type="InterPro" id="IPR050571">
    <property type="entry name" value="Class-IV_PLP-Dep_Aminotrnsfr"/>
</dbReference>
<dbReference type="Pfam" id="PF01063">
    <property type="entry name" value="Aminotran_4"/>
    <property type="match status" value="1"/>
</dbReference>
<organism evidence="4">
    <name type="scientific">hydrothermal vent metagenome</name>
    <dbReference type="NCBI Taxonomy" id="652676"/>
    <lineage>
        <taxon>unclassified sequences</taxon>
        <taxon>metagenomes</taxon>
        <taxon>ecological metagenomes</taxon>
    </lineage>
</organism>
<sequence>MEKLQGNFLLRDGSLSPVSGFTGFSGKPGTFVYEVLRVISGVPLFLGEHIARLHVSVKALGLPCPFTSGKIEKELKQLIRANNMEAGNIKMVFRFFDGAPGYWFYQVPHSYPSEADYINGVEVGFLHIERSNPVAKTTEPTVRALANEAIVRNKYYEVLLVDSKGNIREGSRSNVFFIRGREVYTPPAGQVLRGITRQKVIEAIQQLGYGLVEEPVGMKATSFDAVFITSTSAKVLPVKRWPGQHFDTANKVYTDIREAYEGMVKKYIKEASENYL</sequence>
<dbReference type="GO" id="GO:0005829">
    <property type="term" value="C:cytosol"/>
    <property type="evidence" value="ECO:0007669"/>
    <property type="project" value="TreeGrafter"/>
</dbReference>
<gene>
    <name evidence="4" type="ORF">MNBD_BACTEROID01-1252</name>
</gene>
<dbReference type="Gene3D" id="3.30.470.10">
    <property type="match status" value="1"/>
</dbReference>
<evidence type="ECO:0008006" key="5">
    <source>
        <dbReference type="Google" id="ProtNLM"/>
    </source>
</evidence>
<dbReference type="InterPro" id="IPR018300">
    <property type="entry name" value="Aminotrans_IV_CS"/>
</dbReference>
<name>A0A3B0TY33_9ZZZZ</name>
<dbReference type="PANTHER" id="PTHR42743:SF11">
    <property type="entry name" value="AMINODEOXYCHORISMATE LYASE"/>
    <property type="match status" value="1"/>
</dbReference>
<reference evidence="4" key="1">
    <citation type="submission" date="2018-06" db="EMBL/GenBank/DDBJ databases">
        <authorList>
            <person name="Zhirakovskaya E."/>
        </authorList>
    </citation>
    <scope>NUCLEOTIDE SEQUENCE</scope>
</reference>
<keyword evidence="3" id="KW-0663">Pyridoxal phosphate</keyword>
<dbReference type="InterPro" id="IPR036038">
    <property type="entry name" value="Aminotransferase-like"/>
</dbReference>
<dbReference type="GO" id="GO:0003824">
    <property type="term" value="F:catalytic activity"/>
    <property type="evidence" value="ECO:0007669"/>
    <property type="project" value="InterPro"/>
</dbReference>
<evidence type="ECO:0000256" key="2">
    <source>
        <dbReference type="ARBA" id="ARBA00009320"/>
    </source>
</evidence>
<evidence type="ECO:0000256" key="1">
    <source>
        <dbReference type="ARBA" id="ARBA00001933"/>
    </source>
</evidence>
<evidence type="ECO:0000256" key="3">
    <source>
        <dbReference type="ARBA" id="ARBA00022898"/>
    </source>
</evidence>
<dbReference type="PANTHER" id="PTHR42743">
    <property type="entry name" value="AMINO-ACID AMINOTRANSFERASE"/>
    <property type="match status" value="1"/>
</dbReference>
<dbReference type="InterPro" id="IPR043131">
    <property type="entry name" value="BCAT-like_N"/>
</dbReference>
<dbReference type="PROSITE" id="PS00770">
    <property type="entry name" value="AA_TRANSFER_CLASS_4"/>
    <property type="match status" value="1"/>
</dbReference>
<evidence type="ECO:0000313" key="4">
    <source>
        <dbReference type="EMBL" id="VAW18367.1"/>
    </source>
</evidence>
<comment type="cofactor">
    <cofactor evidence="1">
        <name>pyridoxal 5'-phosphate</name>
        <dbReference type="ChEBI" id="CHEBI:597326"/>
    </cofactor>
</comment>
<dbReference type="CDD" id="cd00449">
    <property type="entry name" value="PLPDE_IV"/>
    <property type="match status" value="1"/>
</dbReference>